<protein>
    <submittedName>
        <fullName evidence="2">Uncharacterized protein</fullName>
    </submittedName>
</protein>
<gene>
    <name evidence="2" type="ORF">AYI69_g3330</name>
</gene>
<evidence type="ECO:0000313" key="3">
    <source>
        <dbReference type="Proteomes" id="UP000187429"/>
    </source>
</evidence>
<organism evidence="2 3">
    <name type="scientific">Smittium culicis</name>
    <dbReference type="NCBI Taxonomy" id="133412"/>
    <lineage>
        <taxon>Eukaryota</taxon>
        <taxon>Fungi</taxon>
        <taxon>Fungi incertae sedis</taxon>
        <taxon>Zoopagomycota</taxon>
        <taxon>Kickxellomycotina</taxon>
        <taxon>Harpellomycetes</taxon>
        <taxon>Harpellales</taxon>
        <taxon>Legeriomycetaceae</taxon>
        <taxon>Smittium</taxon>
    </lineage>
</organism>
<evidence type="ECO:0000256" key="1">
    <source>
        <dbReference type="SAM" id="MobiDB-lite"/>
    </source>
</evidence>
<evidence type="ECO:0000313" key="2">
    <source>
        <dbReference type="EMBL" id="OMJ27234.1"/>
    </source>
</evidence>
<name>A0A1R1YK25_9FUNG</name>
<sequence length="163" mass="18203">MIKLIKEQLLPLATIDDASAWAQKDINVFIPFGMNVLFRKSTPETVIPSFLVHPEGRIGLFYKGGSGSSPVAKPAEIVHIFGSSGVVDTEFGDEFKSMSKNYQKKQKIRTIKPSSTDPRAPLSSPYFSESDYFDEQDGELMKIKQESEYNRGFDVTKNNDGDV</sequence>
<proteinExistence type="predicted"/>
<feature type="region of interest" description="Disordered" evidence="1">
    <location>
        <begin position="106"/>
        <end position="130"/>
    </location>
</feature>
<dbReference type="AlphaFoldDB" id="A0A1R1YK25"/>
<dbReference type="EMBL" id="LSSM01001105">
    <property type="protein sequence ID" value="OMJ27234.1"/>
    <property type="molecule type" value="Genomic_DNA"/>
</dbReference>
<reference evidence="3" key="1">
    <citation type="submission" date="2017-01" db="EMBL/GenBank/DDBJ databases">
        <authorList>
            <person name="Wang Y."/>
            <person name="White M."/>
            <person name="Kvist S."/>
            <person name="Moncalvo J.-M."/>
        </authorList>
    </citation>
    <scope>NUCLEOTIDE SEQUENCE [LARGE SCALE GENOMIC DNA]</scope>
    <source>
        <strain evidence="3">ID-206-W2</strain>
    </source>
</reference>
<dbReference type="Proteomes" id="UP000187429">
    <property type="component" value="Unassembled WGS sequence"/>
</dbReference>
<comment type="caution">
    <text evidence="2">The sequence shown here is derived from an EMBL/GenBank/DDBJ whole genome shotgun (WGS) entry which is preliminary data.</text>
</comment>
<keyword evidence="3" id="KW-1185">Reference proteome</keyword>
<accession>A0A1R1YK25</accession>